<protein>
    <recommendedName>
        <fullName evidence="9">Charged multivesicular body protein 7</fullName>
    </recommendedName>
    <alternativeName>
        <fullName evidence="10">Chromatin-modifying protein 7</fullName>
    </alternativeName>
</protein>
<feature type="coiled-coil region" evidence="11">
    <location>
        <begin position="342"/>
        <end position="395"/>
    </location>
</feature>
<dbReference type="PANTHER" id="PTHR22761:SF21">
    <property type="entry name" value="CHARGED MULTIVESICULAR BODY PROTEIN 7"/>
    <property type="match status" value="1"/>
</dbReference>
<sequence>MAYEPEEEKLNNNVKVFEDDERIKFMFSSFPSDKSVNPAHWESKIRFWTSEIINSCRVIGDICFNYEQLKSRFKDSDKRSPAGLKVVLDDLYNKQQLIKCYDVNDLFDVSWTKWSYKLAKASASWMWNRLWNYQYNDQTVFVVKDLLEEAANAILEAHYKRVKYEKTDNVVPWTVIKSLYKINEKSLPDNNLVCIVAHLKNNGKCRVGITDTGEKIVKFKDRNQNFVEPVSKNDFDIIRLKKTIAKLRIENEKSEKELQSLQNQAQGFMKLKDKVQVRKTLIQKQKLQKVLTMKDNALSTMKNQLCMIQEAENTKMIAEAFHSTATLLNESYRQSGLTIDHIDDVMAKTEEARDMVNEVEEALSFGVNRIDDFDIEELEQELSKLTATKDEETVILPNVPDFLPTKSKEHLNKQKIDLITS</sequence>
<evidence type="ECO:0000313" key="13">
    <source>
        <dbReference type="Proteomes" id="UP001652625"/>
    </source>
</evidence>
<evidence type="ECO:0000256" key="3">
    <source>
        <dbReference type="ARBA" id="ARBA00006190"/>
    </source>
</evidence>
<evidence type="ECO:0000256" key="6">
    <source>
        <dbReference type="ARBA" id="ARBA00022927"/>
    </source>
</evidence>
<dbReference type="Pfam" id="PF25880">
    <property type="entry name" value="WHD_CHMP7_1st"/>
    <property type="match status" value="1"/>
</dbReference>
<keyword evidence="5" id="KW-0963">Cytoplasm</keyword>
<name>A0ABM4BKF7_HYDVU</name>
<comment type="similarity">
    <text evidence="3">Belongs to the SNF7 family.</text>
</comment>
<evidence type="ECO:0000256" key="1">
    <source>
        <dbReference type="ARBA" id="ARBA00004259"/>
    </source>
</evidence>
<evidence type="ECO:0000256" key="5">
    <source>
        <dbReference type="ARBA" id="ARBA00022490"/>
    </source>
</evidence>
<dbReference type="Pfam" id="PF25239">
    <property type="entry name" value="WHD_CHMP7"/>
    <property type="match status" value="1"/>
</dbReference>
<proteinExistence type="inferred from homology"/>
<evidence type="ECO:0000256" key="4">
    <source>
        <dbReference type="ARBA" id="ARBA00022448"/>
    </source>
</evidence>
<gene>
    <name evidence="14" type="primary">LOC100206533</name>
</gene>
<organism evidence="13 14">
    <name type="scientific">Hydra vulgaris</name>
    <name type="common">Hydra</name>
    <name type="synonym">Hydra attenuata</name>
    <dbReference type="NCBI Taxonomy" id="6087"/>
    <lineage>
        <taxon>Eukaryota</taxon>
        <taxon>Metazoa</taxon>
        <taxon>Cnidaria</taxon>
        <taxon>Hydrozoa</taxon>
        <taxon>Hydroidolina</taxon>
        <taxon>Anthoathecata</taxon>
        <taxon>Aplanulata</taxon>
        <taxon>Hydridae</taxon>
        <taxon>Hydra</taxon>
    </lineage>
</organism>
<evidence type="ECO:0000256" key="8">
    <source>
        <dbReference type="ARBA" id="ARBA00023242"/>
    </source>
</evidence>
<accession>A0ABM4BKF7</accession>
<dbReference type="Pfam" id="PF03357">
    <property type="entry name" value="Snf7"/>
    <property type="match status" value="1"/>
</dbReference>
<evidence type="ECO:0000256" key="11">
    <source>
        <dbReference type="SAM" id="Coils"/>
    </source>
</evidence>
<keyword evidence="7 11" id="KW-0175">Coiled coil</keyword>
<keyword evidence="6" id="KW-0653">Protein transport</keyword>
<keyword evidence="8" id="KW-0539">Nucleus</keyword>
<dbReference type="GeneID" id="100206533"/>
<evidence type="ECO:0000259" key="12">
    <source>
        <dbReference type="Pfam" id="PF25239"/>
    </source>
</evidence>
<keyword evidence="4" id="KW-0813">Transport</keyword>
<dbReference type="Proteomes" id="UP001652625">
    <property type="component" value="Chromosome 03"/>
</dbReference>
<evidence type="ECO:0000256" key="10">
    <source>
        <dbReference type="ARBA" id="ARBA00041629"/>
    </source>
</evidence>
<evidence type="ECO:0000256" key="9">
    <source>
        <dbReference type="ARBA" id="ARBA00041077"/>
    </source>
</evidence>
<evidence type="ECO:0000313" key="14">
    <source>
        <dbReference type="RefSeq" id="XP_065649534.1"/>
    </source>
</evidence>
<evidence type="ECO:0000256" key="2">
    <source>
        <dbReference type="ARBA" id="ARBA00004496"/>
    </source>
</evidence>
<feature type="coiled-coil region" evidence="11">
    <location>
        <begin position="237"/>
        <end position="271"/>
    </location>
</feature>
<dbReference type="PANTHER" id="PTHR22761">
    <property type="entry name" value="CHARGED MULTIVESICULAR BODY PROTEIN"/>
    <property type="match status" value="1"/>
</dbReference>
<comment type="subcellular location">
    <subcellularLocation>
        <location evidence="2">Cytoplasm</location>
    </subcellularLocation>
    <subcellularLocation>
        <location evidence="1">Nucleus envelope</location>
    </subcellularLocation>
</comment>
<evidence type="ECO:0000256" key="7">
    <source>
        <dbReference type="ARBA" id="ARBA00023054"/>
    </source>
</evidence>
<feature type="domain" description="CHMP7 winged helix" evidence="12">
    <location>
        <begin position="148"/>
        <end position="220"/>
    </location>
</feature>
<dbReference type="RefSeq" id="XP_065649534.1">
    <property type="nucleotide sequence ID" value="XM_065793462.1"/>
</dbReference>
<keyword evidence="13" id="KW-1185">Reference proteome</keyword>
<dbReference type="InterPro" id="IPR005024">
    <property type="entry name" value="Snf7_fam"/>
</dbReference>
<reference evidence="14" key="1">
    <citation type="submission" date="2025-08" db="UniProtKB">
        <authorList>
            <consortium name="RefSeq"/>
        </authorList>
    </citation>
    <scope>IDENTIFICATION</scope>
</reference>
<dbReference type="InterPro" id="IPR057471">
    <property type="entry name" value="CHMP7_WHD"/>
</dbReference>